<dbReference type="Pfam" id="PF00300">
    <property type="entry name" value="His_Phos_1"/>
    <property type="match status" value="1"/>
</dbReference>
<evidence type="ECO:0000313" key="4">
    <source>
        <dbReference type="EMBL" id="PWG59802.1"/>
    </source>
</evidence>
<dbReference type="GO" id="GO:0070297">
    <property type="term" value="P:regulation of phosphorelay signal transduction system"/>
    <property type="evidence" value="ECO:0007669"/>
    <property type="project" value="TreeGrafter"/>
</dbReference>
<gene>
    <name evidence="4" type="ORF">DF200_05595</name>
</gene>
<dbReference type="Proteomes" id="UP000245753">
    <property type="component" value="Unassembled WGS sequence"/>
</dbReference>
<proteinExistence type="predicted"/>
<comment type="caution">
    <text evidence="4">The sequence shown here is derived from an EMBL/GenBank/DDBJ whole genome shotgun (WGS) entry which is preliminary data.</text>
</comment>
<feature type="binding site" evidence="2">
    <location>
        <position position="63"/>
    </location>
    <ligand>
        <name>substrate</name>
    </ligand>
</feature>
<evidence type="ECO:0000256" key="1">
    <source>
        <dbReference type="PIRSR" id="PIRSR613078-1"/>
    </source>
</evidence>
<dbReference type="InterPro" id="IPR029033">
    <property type="entry name" value="His_PPase_superfam"/>
</dbReference>
<keyword evidence="5" id="KW-1185">Reference proteome</keyword>
<dbReference type="RefSeq" id="WP_109137303.1">
    <property type="nucleotide sequence ID" value="NZ_QFFN01000012.1"/>
</dbReference>
<dbReference type="InterPro" id="IPR013078">
    <property type="entry name" value="His_Pase_superF_clade-1"/>
</dbReference>
<sequence>MKAGNVYLLRHGQTYWAMSGQHTGRTDVPLTETGELQAREAGERVRAAHPEAFSRILCSPLRRASETASLAGFDATPCDDLMEWDYGRAEGRTRGQIGEALGRPWNLWLDGPQVVPASLGEERVETLPDGQRVAVHLTDGETLDEAFGRARRVVDGIRDDVYAGKDVLLVAHSHILRLVAMAWVDMPPAEGRKFELGTARYVVLGDHKGQPVIEHWGA</sequence>
<dbReference type="InterPro" id="IPR050275">
    <property type="entry name" value="PGM_Phosphatase"/>
</dbReference>
<dbReference type="PANTHER" id="PTHR48100:SF15">
    <property type="entry name" value="SEDOHEPTULOSE 1,7-BISPHOSPHATASE"/>
    <property type="match status" value="1"/>
</dbReference>
<feature type="active site" description="Tele-phosphohistidine intermediate" evidence="1">
    <location>
        <position position="11"/>
    </location>
</feature>
<reference evidence="4 5" key="1">
    <citation type="journal article" date="2018" name="Int. J. Syst. Evol. Microbiol.">
        <title>Bifidobacterium catulorum sp. nov., a novel taxon from the faeces of the baby common marmoset (Callithrix jacchus).</title>
        <authorList>
            <person name="Modesto M."/>
            <person name="Michelini S."/>
            <person name="Oki K."/>
            <person name="Biavati B."/>
            <person name="Watanabe K."/>
            <person name="Mattarelli P."/>
        </authorList>
    </citation>
    <scope>NUCLEOTIDE SEQUENCE [LARGE SCALE GENOMIC DNA]</scope>
    <source>
        <strain evidence="4 5">MRM 8.19</strain>
    </source>
</reference>
<dbReference type="AlphaFoldDB" id="A0A2U2MSI1"/>
<evidence type="ECO:0000256" key="2">
    <source>
        <dbReference type="PIRSR" id="PIRSR613078-2"/>
    </source>
</evidence>
<name>A0A2U2MSI1_9BIFI</name>
<dbReference type="PANTHER" id="PTHR48100">
    <property type="entry name" value="BROAD-SPECIFICITY PHOSPHATASE YOR283W-RELATED"/>
    <property type="match status" value="1"/>
</dbReference>
<dbReference type="GO" id="GO:0101006">
    <property type="term" value="F:protein histidine phosphatase activity"/>
    <property type="evidence" value="ECO:0007669"/>
    <property type="project" value="TreeGrafter"/>
</dbReference>
<dbReference type="SUPFAM" id="SSF53254">
    <property type="entry name" value="Phosphoglycerate mutase-like"/>
    <property type="match status" value="1"/>
</dbReference>
<feature type="site" description="Transition state stabilizer" evidence="3">
    <location>
        <position position="172"/>
    </location>
</feature>
<dbReference type="Gene3D" id="3.40.50.1240">
    <property type="entry name" value="Phosphoglycerate mutase-like"/>
    <property type="match status" value="1"/>
</dbReference>
<feature type="binding site" evidence="2">
    <location>
        <begin position="23"/>
        <end position="24"/>
    </location>
    <ligand>
        <name>substrate</name>
    </ligand>
</feature>
<accession>A0A2U2MSI1</accession>
<dbReference type="SMART" id="SM00855">
    <property type="entry name" value="PGAM"/>
    <property type="match status" value="1"/>
</dbReference>
<organism evidence="4 5">
    <name type="scientific">Bifidobacterium catulorum</name>
    <dbReference type="NCBI Taxonomy" id="1630173"/>
    <lineage>
        <taxon>Bacteria</taxon>
        <taxon>Bacillati</taxon>
        <taxon>Actinomycetota</taxon>
        <taxon>Actinomycetes</taxon>
        <taxon>Bifidobacteriales</taxon>
        <taxon>Bifidobacteriaceae</taxon>
        <taxon>Bifidobacterium</taxon>
    </lineage>
</organism>
<dbReference type="EMBL" id="QFFN01000012">
    <property type="protein sequence ID" value="PWG59802.1"/>
    <property type="molecule type" value="Genomic_DNA"/>
</dbReference>
<evidence type="ECO:0000256" key="3">
    <source>
        <dbReference type="PIRSR" id="PIRSR613078-3"/>
    </source>
</evidence>
<feature type="binding site" evidence="2">
    <location>
        <begin position="83"/>
        <end position="86"/>
    </location>
    <ligand>
        <name>substrate</name>
    </ligand>
</feature>
<evidence type="ECO:0000313" key="5">
    <source>
        <dbReference type="Proteomes" id="UP000245753"/>
    </source>
</evidence>
<dbReference type="OrthoDB" id="4697614at2"/>
<dbReference type="CDD" id="cd07067">
    <property type="entry name" value="HP_PGM_like"/>
    <property type="match status" value="1"/>
</dbReference>
<protein>
    <submittedName>
        <fullName evidence="4">Histidine phosphatase family protein</fullName>
    </submittedName>
</protein>
<feature type="active site" description="Proton donor/acceptor" evidence="1">
    <location>
        <position position="83"/>
    </location>
</feature>